<evidence type="ECO:0000313" key="2">
    <source>
        <dbReference type="Proteomes" id="UP001601992"/>
    </source>
</evidence>
<protein>
    <recommendedName>
        <fullName evidence="3">Alpha/beta hydrolase</fullName>
    </recommendedName>
</protein>
<sequence>MASADSGSASALTQLNALVMSASIEARYRGSRMASIVLVHGIAQEQYSADLLESGWVPALAGGVRASGHGDLADQLWRSGHPGELEVRMAFYGNAFLDPCAQGGSAPHELDTSARQVAEELAAEWLEAAAIRSTLPRDQREARRRLDSMALDDEGEQGLGAKIRPAANALAALKWFAPFGFGLAEKFVVRALSQVTLYLTDDGVRQHAQQQVLDLMGSETRLVIGHSLGSVVAYEALHRVQHPVALLTLGSPLALQTIVYPRLRPQPPRVPNHLTRWDNLADRDDLVASHIDLAPFFPAQEGQTVVPITLPSVDNGAKPHDVTHYLNKAAVGRVVAETFG</sequence>
<keyword evidence="2" id="KW-1185">Reference proteome</keyword>
<dbReference type="RefSeq" id="WP_387402505.1">
    <property type="nucleotide sequence ID" value="NZ_JBIAQY010000001.1"/>
</dbReference>
<dbReference type="Proteomes" id="UP001601992">
    <property type="component" value="Unassembled WGS sequence"/>
</dbReference>
<organism evidence="1 2">
    <name type="scientific">Nocardia jiangxiensis</name>
    <dbReference type="NCBI Taxonomy" id="282685"/>
    <lineage>
        <taxon>Bacteria</taxon>
        <taxon>Bacillati</taxon>
        <taxon>Actinomycetota</taxon>
        <taxon>Actinomycetes</taxon>
        <taxon>Mycobacteriales</taxon>
        <taxon>Nocardiaceae</taxon>
        <taxon>Nocardia</taxon>
    </lineage>
</organism>
<proteinExistence type="predicted"/>
<dbReference type="SUPFAM" id="SSF53474">
    <property type="entry name" value="alpha/beta-Hydrolases"/>
    <property type="match status" value="1"/>
</dbReference>
<evidence type="ECO:0000313" key="1">
    <source>
        <dbReference type="EMBL" id="MFF3566827.1"/>
    </source>
</evidence>
<dbReference type="EMBL" id="JBIAQY010000001">
    <property type="protein sequence ID" value="MFF3566827.1"/>
    <property type="molecule type" value="Genomic_DNA"/>
</dbReference>
<comment type="caution">
    <text evidence="1">The sequence shown here is derived from an EMBL/GenBank/DDBJ whole genome shotgun (WGS) entry which is preliminary data.</text>
</comment>
<name>A0ABW6RS41_9NOCA</name>
<dbReference type="InterPro" id="IPR029058">
    <property type="entry name" value="AB_hydrolase_fold"/>
</dbReference>
<reference evidence="1 2" key="1">
    <citation type="submission" date="2024-10" db="EMBL/GenBank/DDBJ databases">
        <title>The Natural Products Discovery Center: Release of the First 8490 Sequenced Strains for Exploring Actinobacteria Biosynthetic Diversity.</title>
        <authorList>
            <person name="Kalkreuter E."/>
            <person name="Kautsar S.A."/>
            <person name="Yang D."/>
            <person name="Bader C.D."/>
            <person name="Teijaro C.N."/>
            <person name="Fluegel L."/>
            <person name="Davis C.M."/>
            <person name="Simpson J.R."/>
            <person name="Lauterbach L."/>
            <person name="Steele A.D."/>
            <person name="Gui C."/>
            <person name="Meng S."/>
            <person name="Li G."/>
            <person name="Viehrig K."/>
            <person name="Ye F."/>
            <person name="Su P."/>
            <person name="Kiefer A.F."/>
            <person name="Nichols A."/>
            <person name="Cepeda A.J."/>
            <person name="Yan W."/>
            <person name="Fan B."/>
            <person name="Jiang Y."/>
            <person name="Adhikari A."/>
            <person name="Zheng C.-J."/>
            <person name="Schuster L."/>
            <person name="Cowan T.M."/>
            <person name="Smanski M.J."/>
            <person name="Chevrette M.G."/>
            <person name="De Carvalho L.P.S."/>
            <person name="Shen B."/>
        </authorList>
    </citation>
    <scope>NUCLEOTIDE SEQUENCE [LARGE SCALE GENOMIC DNA]</scope>
    <source>
        <strain evidence="1 2">NPDC002593</strain>
    </source>
</reference>
<evidence type="ECO:0008006" key="3">
    <source>
        <dbReference type="Google" id="ProtNLM"/>
    </source>
</evidence>
<gene>
    <name evidence="1" type="ORF">ACFYXQ_03490</name>
</gene>
<dbReference type="Gene3D" id="3.40.50.1820">
    <property type="entry name" value="alpha/beta hydrolase"/>
    <property type="match status" value="1"/>
</dbReference>
<accession>A0ABW6RS41</accession>